<sequence length="60" mass="6341">MFGRPHDCFPTIREFGAIENGTSFAMGVAAANPQVPAVLLDGDGSLRLHVQGLEAMPMQA</sequence>
<protein>
    <recommendedName>
        <fullName evidence="3">Thiamine pyrophosphate enzyme TPP-binding domain-containing protein</fullName>
    </recommendedName>
</protein>
<keyword evidence="1" id="KW-0808">Transferase</keyword>
<proteinExistence type="predicted"/>
<dbReference type="SUPFAM" id="SSF52518">
    <property type="entry name" value="Thiamin diphosphate-binding fold (THDP-binding)"/>
    <property type="match status" value="1"/>
</dbReference>
<dbReference type="GO" id="GO:0016740">
    <property type="term" value="F:transferase activity"/>
    <property type="evidence" value="ECO:0007669"/>
    <property type="project" value="UniProtKB-KW"/>
</dbReference>
<feature type="domain" description="Thiamine pyrophosphate enzyme TPP-binding" evidence="3">
    <location>
        <begin position="14"/>
        <end position="55"/>
    </location>
</feature>
<dbReference type="PROSITE" id="PS00187">
    <property type="entry name" value="TPP_ENZYMES"/>
    <property type="match status" value="1"/>
</dbReference>
<comment type="caution">
    <text evidence="4">The sequence shown here is derived from an EMBL/GenBank/DDBJ whole genome shotgun (WGS) entry which is preliminary data.</text>
</comment>
<dbReference type="GO" id="GO:0044281">
    <property type="term" value="P:small molecule metabolic process"/>
    <property type="evidence" value="ECO:0007669"/>
    <property type="project" value="UniProtKB-ARBA"/>
</dbReference>
<gene>
    <name evidence="4" type="ORF">GL300_20215</name>
</gene>
<evidence type="ECO:0000256" key="1">
    <source>
        <dbReference type="ARBA" id="ARBA00022679"/>
    </source>
</evidence>
<dbReference type="Proteomes" id="UP000449846">
    <property type="component" value="Unassembled WGS sequence"/>
</dbReference>
<keyword evidence="2" id="KW-0786">Thiamine pyrophosphate</keyword>
<accession>A0A844HSZ2</accession>
<name>A0A844HSZ2_9RHOB</name>
<dbReference type="Pfam" id="PF02775">
    <property type="entry name" value="TPP_enzyme_C"/>
    <property type="match status" value="1"/>
</dbReference>
<dbReference type="Gene3D" id="3.40.50.970">
    <property type="match status" value="1"/>
</dbReference>
<dbReference type="InterPro" id="IPR000399">
    <property type="entry name" value="TPP-bd_CS"/>
</dbReference>
<dbReference type="EMBL" id="WMIG01000017">
    <property type="protein sequence ID" value="MTH61544.1"/>
    <property type="molecule type" value="Genomic_DNA"/>
</dbReference>
<dbReference type="InterPro" id="IPR029061">
    <property type="entry name" value="THDP-binding"/>
</dbReference>
<evidence type="ECO:0000256" key="2">
    <source>
        <dbReference type="ARBA" id="ARBA00023052"/>
    </source>
</evidence>
<evidence type="ECO:0000313" key="4">
    <source>
        <dbReference type="EMBL" id="MTH61544.1"/>
    </source>
</evidence>
<dbReference type="AlphaFoldDB" id="A0A844HSZ2"/>
<evidence type="ECO:0000313" key="5">
    <source>
        <dbReference type="Proteomes" id="UP000449846"/>
    </source>
</evidence>
<evidence type="ECO:0000259" key="3">
    <source>
        <dbReference type="Pfam" id="PF02775"/>
    </source>
</evidence>
<reference evidence="4 5" key="1">
    <citation type="submission" date="2019-11" db="EMBL/GenBank/DDBJ databases">
        <authorList>
            <person name="Dong K."/>
        </authorList>
    </citation>
    <scope>NUCLEOTIDE SEQUENCE [LARGE SCALE GENOMIC DNA]</scope>
    <source>
        <strain evidence="4 5">NBRC 112902</strain>
    </source>
</reference>
<dbReference type="InterPro" id="IPR011766">
    <property type="entry name" value="TPP_enzyme_TPP-bd"/>
</dbReference>
<dbReference type="GO" id="GO:0000287">
    <property type="term" value="F:magnesium ion binding"/>
    <property type="evidence" value="ECO:0007669"/>
    <property type="project" value="InterPro"/>
</dbReference>
<organism evidence="4 5">
    <name type="scientific">Paracoccus litorisediminis</name>
    <dbReference type="NCBI Taxonomy" id="2006130"/>
    <lineage>
        <taxon>Bacteria</taxon>
        <taxon>Pseudomonadati</taxon>
        <taxon>Pseudomonadota</taxon>
        <taxon>Alphaproteobacteria</taxon>
        <taxon>Rhodobacterales</taxon>
        <taxon>Paracoccaceae</taxon>
        <taxon>Paracoccus</taxon>
    </lineage>
</organism>
<dbReference type="GO" id="GO:0030976">
    <property type="term" value="F:thiamine pyrophosphate binding"/>
    <property type="evidence" value="ECO:0007669"/>
    <property type="project" value="InterPro"/>
</dbReference>
<keyword evidence="5" id="KW-1185">Reference proteome</keyword>